<evidence type="ECO:0000259" key="2">
    <source>
        <dbReference type="Pfam" id="PF10646"/>
    </source>
</evidence>
<proteinExistence type="predicted"/>
<evidence type="ECO:0000256" key="1">
    <source>
        <dbReference type="SAM" id="MobiDB-lite"/>
    </source>
</evidence>
<dbReference type="EMBL" id="JADJIB010000002">
    <property type="protein sequence ID" value="MBK7273077.1"/>
    <property type="molecule type" value="Genomic_DNA"/>
</dbReference>
<name>A0A935IJI4_9MICO</name>
<protein>
    <recommendedName>
        <fullName evidence="2">GerMN domain-containing protein</fullName>
    </recommendedName>
</protein>
<accession>A0A935IJI4</accession>
<organism evidence="3 4">
    <name type="scientific">Candidatus Phosphoribacter hodrii</name>
    <dbReference type="NCBI Taxonomy" id="2953743"/>
    <lineage>
        <taxon>Bacteria</taxon>
        <taxon>Bacillati</taxon>
        <taxon>Actinomycetota</taxon>
        <taxon>Actinomycetes</taxon>
        <taxon>Micrococcales</taxon>
        <taxon>Dermatophilaceae</taxon>
        <taxon>Candidatus Phosphoribacter</taxon>
    </lineage>
</organism>
<evidence type="ECO:0000313" key="4">
    <source>
        <dbReference type="Proteomes" id="UP000726105"/>
    </source>
</evidence>
<comment type="caution">
    <text evidence="3">The sequence shown here is derived from an EMBL/GenBank/DDBJ whole genome shotgun (WGS) entry which is preliminary data.</text>
</comment>
<dbReference type="InterPro" id="IPR019606">
    <property type="entry name" value="GerMN"/>
</dbReference>
<dbReference type="Pfam" id="PF10646">
    <property type="entry name" value="Germane"/>
    <property type="match status" value="1"/>
</dbReference>
<feature type="compositionally biased region" description="Basic residues" evidence="1">
    <location>
        <begin position="95"/>
        <end position="113"/>
    </location>
</feature>
<gene>
    <name evidence="3" type="ORF">IPI13_07860</name>
</gene>
<dbReference type="AlphaFoldDB" id="A0A935IJI4"/>
<feature type="region of interest" description="Disordered" evidence="1">
    <location>
        <begin position="89"/>
        <end position="113"/>
    </location>
</feature>
<evidence type="ECO:0000313" key="3">
    <source>
        <dbReference type="EMBL" id="MBK7273077.1"/>
    </source>
</evidence>
<dbReference type="Proteomes" id="UP000726105">
    <property type="component" value="Unassembled WGS sequence"/>
</dbReference>
<reference evidence="3 4" key="1">
    <citation type="submission" date="2020-10" db="EMBL/GenBank/DDBJ databases">
        <title>Connecting structure to function with the recovery of over 1000 high-quality activated sludge metagenome-assembled genomes encoding full-length rRNA genes using long-read sequencing.</title>
        <authorList>
            <person name="Singleton C.M."/>
            <person name="Petriglieri F."/>
            <person name="Kristensen J.M."/>
            <person name="Kirkegaard R.H."/>
            <person name="Michaelsen T.Y."/>
            <person name="Andersen M.H."/>
            <person name="Karst S.M."/>
            <person name="Dueholm M.S."/>
            <person name="Nielsen P.H."/>
            <person name="Albertsen M."/>
        </authorList>
    </citation>
    <scope>NUCLEOTIDE SEQUENCE [LARGE SCALE GENOMIC DNA]</scope>
    <source>
        <strain evidence="3">Ega_18-Q3-R5-49_MAXAC.001</strain>
    </source>
</reference>
<feature type="domain" description="GerMN" evidence="2">
    <location>
        <begin position="14"/>
        <end position="89"/>
    </location>
</feature>
<sequence>MPDVRWFAGGPRLGTALARAQLGPVPDYLAGAVETGFPADVTLAVDAVSVDAGIATVVLTPPASAMDLAHRRAIWAQLVATLLRVPGVQGWSSRSRGRASGRARGHGSAPVRH</sequence>